<name>A0A9E7PRB3_9EURY</name>
<gene>
    <name evidence="2" type="ORF">L6E24_05290</name>
</gene>
<organism evidence="2 3">
    <name type="scientific">Methanoplanus endosymbiosus</name>
    <dbReference type="NCBI Taxonomy" id="33865"/>
    <lineage>
        <taxon>Archaea</taxon>
        <taxon>Methanobacteriati</taxon>
        <taxon>Methanobacteriota</taxon>
        <taxon>Stenosarchaea group</taxon>
        <taxon>Methanomicrobia</taxon>
        <taxon>Methanomicrobiales</taxon>
        <taxon>Methanomicrobiaceae</taxon>
        <taxon>Methanoplanus</taxon>
    </lineage>
</organism>
<dbReference type="AlphaFoldDB" id="A0A9E7PRB3"/>
<dbReference type="PANTHER" id="PTHR21197:SF0">
    <property type="entry name" value="UDP-GALACTOPYRANOSE MUTASE"/>
    <property type="match status" value="1"/>
</dbReference>
<dbReference type="InterPro" id="IPR036188">
    <property type="entry name" value="FAD/NAD-bd_sf"/>
</dbReference>
<dbReference type="RefSeq" id="WP_257743669.1">
    <property type="nucleotide sequence ID" value="NZ_CP096115.1"/>
</dbReference>
<protein>
    <submittedName>
        <fullName evidence="2">FAD-dependent oxidoreductase</fullName>
    </submittedName>
</protein>
<dbReference type="KEGG" id="mend:L6E24_05290"/>
<dbReference type="GO" id="GO:0050660">
    <property type="term" value="F:flavin adenine dinucleotide binding"/>
    <property type="evidence" value="ECO:0007669"/>
    <property type="project" value="TreeGrafter"/>
</dbReference>
<dbReference type="GeneID" id="74307089"/>
<dbReference type="GO" id="GO:0008767">
    <property type="term" value="F:UDP-galactopyranose mutase activity"/>
    <property type="evidence" value="ECO:0007669"/>
    <property type="project" value="TreeGrafter"/>
</dbReference>
<evidence type="ECO:0000313" key="2">
    <source>
        <dbReference type="EMBL" id="UUX93531.1"/>
    </source>
</evidence>
<sequence length="437" mass="49570">MKTAILGAGLTGLALARLLKEKGQDITVLEKEKEIGGLCRSKTENGFTFDIGGSHIIFSRDTEVYDFMCDLLKDNRDTRDRNTKIFYKNSYVRYPFENGLYQLPPDDRFFCINEFVKNLISLEKGELKDPENFREWIYYTFGKGIAESYMIPYNEKIWNFPTEKMSHHWVDGRIPRPPVEDIIKASIGIETEGYTHQSVFSYPVKGGIEALIHAIAEPVTDDIKTEFCVKTIRKDGEGFIIGDGNEEIRCDKIISTLPPQIILPCMEDVPEEVTVACRNLKYNSIACVGIGVKGDLNEISWLYVPQTELGPANRISFPSNYSMEVSPDGHSSILAEITFNEGDAISEMSDDGIADGAIETLCRMGILEKPDDAVYKTVERFEYAYVVYDTEYQNNVKTVRDYIESAGIDPVGRFAEFEYLNMDGCIRRVLDYTKKLS</sequence>
<dbReference type="PRINTS" id="PR00419">
    <property type="entry name" value="ADXRDTASE"/>
</dbReference>
<dbReference type="InterPro" id="IPR002937">
    <property type="entry name" value="Amino_oxidase"/>
</dbReference>
<feature type="domain" description="Amine oxidase" evidence="1">
    <location>
        <begin position="10"/>
        <end position="381"/>
    </location>
</feature>
<evidence type="ECO:0000313" key="3">
    <source>
        <dbReference type="Proteomes" id="UP001060368"/>
    </source>
</evidence>
<dbReference type="PANTHER" id="PTHR21197">
    <property type="entry name" value="UDP-GALACTOPYRANOSE MUTASE"/>
    <property type="match status" value="1"/>
</dbReference>
<dbReference type="GO" id="GO:0016491">
    <property type="term" value="F:oxidoreductase activity"/>
    <property type="evidence" value="ECO:0007669"/>
    <property type="project" value="InterPro"/>
</dbReference>
<reference evidence="2" key="1">
    <citation type="submission" date="2022-04" db="EMBL/GenBank/DDBJ databases">
        <title>Complete genome of Methanoplanus endosymbiosus DSM 3599.</title>
        <authorList>
            <person name="Chen S.-C."/>
            <person name="You Y.-T."/>
            <person name="Zhou Y.-Z."/>
            <person name="Lai M.-C."/>
        </authorList>
    </citation>
    <scope>NUCLEOTIDE SEQUENCE</scope>
    <source>
        <strain evidence="2">DSM 3599</strain>
    </source>
</reference>
<proteinExistence type="predicted"/>
<dbReference type="GO" id="GO:0005829">
    <property type="term" value="C:cytosol"/>
    <property type="evidence" value="ECO:0007669"/>
    <property type="project" value="TreeGrafter"/>
</dbReference>
<accession>A0A9E7PRB3</accession>
<dbReference type="EMBL" id="CP096115">
    <property type="protein sequence ID" value="UUX93531.1"/>
    <property type="molecule type" value="Genomic_DNA"/>
</dbReference>
<dbReference type="Pfam" id="PF01593">
    <property type="entry name" value="Amino_oxidase"/>
    <property type="match status" value="1"/>
</dbReference>
<dbReference type="Gene3D" id="3.50.50.60">
    <property type="entry name" value="FAD/NAD(P)-binding domain"/>
    <property type="match status" value="1"/>
</dbReference>
<keyword evidence="3" id="KW-1185">Reference proteome</keyword>
<dbReference type="SUPFAM" id="SSF51905">
    <property type="entry name" value="FAD/NAD(P)-binding domain"/>
    <property type="match status" value="1"/>
</dbReference>
<dbReference type="Proteomes" id="UP001060368">
    <property type="component" value="Chromosome"/>
</dbReference>
<evidence type="ECO:0000259" key="1">
    <source>
        <dbReference type="Pfam" id="PF01593"/>
    </source>
</evidence>